<protein>
    <recommendedName>
        <fullName evidence="14">Cadherin domain-containing protein</fullName>
    </recommendedName>
</protein>
<keyword evidence="9" id="KW-1133">Transmembrane helix</keyword>
<dbReference type="STRING" id="244447.ENSCSEP00000011573"/>
<evidence type="ECO:0000256" key="10">
    <source>
        <dbReference type="ARBA" id="ARBA00023136"/>
    </source>
</evidence>
<evidence type="ECO:0000256" key="7">
    <source>
        <dbReference type="ARBA" id="ARBA00022837"/>
    </source>
</evidence>
<dbReference type="PROSITE" id="PS50268">
    <property type="entry name" value="CADHERIN_2"/>
    <property type="match status" value="6"/>
</dbReference>
<evidence type="ECO:0000313" key="15">
    <source>
        <dbReference type="Ensembl" id="ENSCSEP00000011573.1"/>
    </source>
</evidence>
<dbReference type="FunFam" id="2.60.40.60:FF:000024">
    <property type="entry name" value="FAT atypical cadherin 3"/>
    <property type="match status" value="1"/>
</dbReference>
<keyword evidence="4" id="KW-0812">Transmembrane</keyword>
<evidence type="ECO:0000256" key="2">
    <source>
        <dbReference type="ARBA" id="ARBA00022475"/>
    </source>
</evidence>
<dbReference type="AlphaFoldDB" id="A0A3P8V8C8"/>
<keyword evidence="8" id="KW-0130">Cell adhesion</keyword>
<dbReference type="FunFam" id="2.60.40.60:FF:000020">
    <property type="entry name" value="Dachsous cadherin-related 1b"/>
    <property type="match status" value="1"/>
</dbReference>
<evidence type="ECO:0000256" key="8">
    <source>
        <dbReference type="ARBA" id="ARBA00022889"/>
    </source>
</evidence>
<reference evidence="15" key="3">
    <citation type="submission" date="2025-09" db="UniProtKB">
        <authorList>
            <consortium name="Ensembl"/>
        </authorList>
    </citation>
    <scope>IDENTIFICATION</scope>
</reference>
<dbReference type="InterPro" id="IPR020894">
    <property type="entry name" value="Cadherin_CS"/>
</dbReference>
<proteinExistence type="predicted"/>
<dbReference type="Gene3D" id="2.60.40.60">
    <property type="entry name" value="Cadherins"/>
    <property type="match status" value="6"/>
</dbReference>
<keyword evidence="11" id="KW-1015">Disulfide bond</keyword>
<evidence type="ECO:0000256" key="13">
    <source>
        <dbReference type="PROSITE-ProRule" id="PRU00043"/>
    </source>
</evidence>
<dbReference type="PROSITE" id="PS00232">
    <property type="entry name" value="CADHERIN_1"/>
    <property type="match status" value="2"/>
</dbReference>
<dbReference type="SUPFAM" id="SSF49313">
    <property type="entry name" value="Cadherin-like"/>
    <property type="match status" value="6"/>
</dbReference>
<keyword evidence="5" id="KW-0732">Signal</keyword>
<evidence type="ECO:0000256" key="4">
    <source>
        <dbReference type="ARBA" id="ARBA00022692"/>
    </source>
</evidence>
<evidence type="ECO:0000256" key="9">
    <source>
        <dbReference type="ARBA" id="ARBA00022989"/>
    </source>
</evidence>
<feature type="domain" description="Cadherin" evidence="14">
    <location>
        <begin position="91"/>
        <end position="192"/>
    </location>
</feature>
<sequence>WLHSVVTMVRAEDMDAGINADILYYLNGSSSGMFSINAISGNIYLKETLDREQVDVLTITITAADRGSPGKATVLNLTVHVEDANDHDPQFTGTYGVTVREDVPRGTSLLQVQAQDQDAGPNGQVRYVLTQKGPFVIDSVRGVVTLIDKLDRETESDYDLVLTAVDQGNSPRSAVATVTVTVLDVNDFAPQFSPETLFIHVMENEEDPALLSHQGNDDHRFDIDPDSGILSTAESLDRESIPEFSLIVEAAEIDNPHHRDRATVIITVLDRNDNAPRFPHIFVTEVSEDAPVGHTVTQITSADDDAGPNAVINYSITDHSNDMPFNIDLTTGYITVKKLLDREIQDHYILKVTANDSAWSISTDVTIIVTDVNDNRPVFLPQVYQTVLPETDDTDVFVLQVQATDADSGQNAEILYVIEPSDELFWVNTSSGEIYTKQPLTLLHSGFKVYQLTVTAFDCGSVPLYSNTTVTIRLEPYNHHAPVFLATLSLMAVPSHVAVGTEVIRFTAIDPDGGDRSQDIGYAVKGGNASDFFWIQADSGKVTLKQSLTESINLLLTLIVEAVDRGVPPLSSHSNVTFEITEKNQYPPSFGEPNYSPCLIELFTSPQITDRRPVYLFKDRVSGQLSEWTLDSAVADGDWHVLSFFSSGEIMTLSLSGETVLNITDRRMDLSPAHVEKFILGAAIAEDSVVQQPGEIQITLVMHNNN</sequence>
<dbReference type="Ensembl" id="ENSCSET00000011713.1">
    <property type="protein sequence ID" value="ENSCSEP00000011573.1"/>
    <property type="gene ID" value="ENSCSEG00000007455.1"/>
</dbReference>
<dbReference type="CDD" id="cd11304">
    <property type="entry name" value="Cadherin_repeat"/>
    <property type="match status" value="5"/>
</dbReference>
<feature type="domain" description="Cadherin" evidence="14">
    <location>
        <begin position="278"/>
        <end position="379"/>
    </location>
</feature>
<accession>A0A3P8V8C8</accession>
<keyword evidence="16" id="KW-1185">Reference proteome</keyword>
<dbReference type="GO" id="GO:0009653">
    <property type="term" value="P:anatomical structure morphogenesis"/>
    <property type="evidence" value="ECO:0007669"/>
    <property type="project" value="UniProtKB-ARBA"/>
</dbReference>
<evidence type="ECO:0000259" key="14">
    <source>
        <dbReference type="PROSITE" id="PS50268"/>
    </source>
</evidence>
<dbReference type="FunFam" id="2.60.40.60:FF:000134">
    <property type="entry name" value="protocadherin Fat 4"/>
    <property type="match status" value="1"/>
</dbReference>
<dbReference type="FunFam" id="2.60.40.60:FF:000033">
    <property type="entry name" value="FAT atypical cadherin 1"/>
    <property type="match status" value="1"/>
</dbReference>
<name>A0A3P8V8C8_CYNSE</name>
<dbReference type="GeneTree" id="ENSGT00940000155719"/>
<feature type="domain" description="Cadherin" evidence="14">
    <location>
        <begin position="211"/>
        <end position="278"/>
    </location>
</feature>
<reference evidence="15 16" key="1">
    <citation type="journal article" date="2014" name="Nat. Genet.">
        <title>Whole-genome sequence of a flatfish provides insights into ZW sex chromosome evolution and adaptation to a benthic lifestyle.</title>
        <authorList>
            <person name="Chen S."/>
            <person name="Zhang G."/>
            <person name="Shao C."/>
            <person name="Huang Q."/>
            <person name="Liu G."/>
            <person name="Zhang P."/>
            <person name="Song W."/>
            <person name="An N."/>
            <person name="Chalopin D."/>
            <person name="Volff J.N."/>
            <person name="Hong Y."/>
            <person name="Li Q."/>
            <person name="Sha Z."/>
            <person name="Zhou H."/>
            <person name="Xie M."/>
            <person name="Yu Q."/>
            <person name="Liu Y."/>
            <person name="Xiang H."/>
            <person name="Wang N."/>
            <person name="Wu K."/>
            <person name="Yang C."/>
            <person name="Zhou Q."/>
            <person name="Liao X."/>
            <person name="Yang L."/>
            <person name="Hu Q."/>
            <person name="Zhang J."/>
            <person name="Meng L."/>
            <person name="Jin L."/>
            <person name="Tian Y."/>
            <person name="Lian J."/>
            <person name="Yang J."/>
            <person name="Miao G."/>
            <person name="Liu S."/>
            <person name="Liang Z."/>
            <person name="Yan F."/>
            <person name="Li Y."/>
            <person name="Sun B."/>
            <person name="Zhang H."/>
            <person name="Zhang J."/>
            <person name="Zhu Y."/>
            <person name="Du M."/>
            <person name="Zhao Y."/>
            <person name="Schartl M."/>
            <person name="Tang Q."/>
            <person name="Wang J."/>
        </authorList>
    </citation>
    <scope>NUCLEOTIDE SEQUENCE</scope>
</reference>
<feature type="domain" description="Cadherin" evidence="14">
    <location>
        <begin position="380"/>
        <end position="484"/>
    </location>
</feature>
<feature type="domain" description="Cadherin" evidence="14">
    <location>
        <begin position="485"/>
        <end position="590"/>
    </location>
</feature>
<evidence type="ECO:0000256" key="5">
    <source>
        <dbReference type="ARBA" id="ARBA00022729"/>
    </source>
</evidence>
<dbReference type="GO" id="GO:0007156">
    <property type="term" value="P:homophilic cell adhesion via plasma membrane adhesion molecules"/>
    <property type="evidence" value="ECO:0007669"/>
    <property type="project" value="InterPro"/>
</dbReference>
<evidence type="ECO:0000256" key="11">
    <source>
        <dbReference type="ARBA" id="ARBA00023157"/>
    </source>
</evidence>
<evidence type="ECO:0000313" key="16">
    <source>
        <dbReference type="Proteomes" id="UP000265120"/>
    </source>
</evidence>
<dbReference type="Proteomes" id="UP000265120">
    <property type="component" value="Chromosome 4"/>
</dbReference>
<dbReference type="PANTHER" id="PTHR24026">
    <property type="entry name" value="FAT ATYPICAL CADHERIN-RELATED"/>
    <property type="match status" value="1"/>
</dbReference>
<evidence type="ECO:0000256" key="1">
    <source>
        <dbReference type="ARBA" id="ARBA00004162"/>
    </source>
</evidence>
<keyword evidence="7 13" id="KW-0106">Calcium</keyword>
<dbReference type="GO" id="GO:0005509">
    <property type="term" value="F:calcium ion binding"/>
    <property type="evidence" value="ECO:0007669"/>
    <property type="project" value="UniProtKB-UniRule"/>
</dbReference>
<dbReference type="GO" id="GO:0007163">
    <property type="term" value="P:establishment or maintenance of cell polarity"/>
    <property type="evidence" value="ECO:0007669"/>
    <property type="project" value="UniProtKB-ARBA"/>
</dbReference>
<dbReference type="Pfam" id="PF00028">
    <property type="entry name" value="Cadherin"/>
    <property type="match status" value="6"/>
</dbReference>
<dbReference type="SMART" id="SM00112">
    <property type="entry name" value="CA"/>
    <property type="match status" value="6"/>
</dbReference>
<dbReference type="FunFam" id="2.60.40.60:FF:000116">
    <property type="entry name" value="Dachsous cadherin-related 2"/>
    <property type="match status" value="1"/>
</dbReference>
<reference evidence="15" key="2">
    <citation type="submission" date="2025-08" db="UniProtKB">
        <authorList>
            <consortium name="Ensembl"/>
        </authorList>
    </citation>
    <scope>IDENTIFICATION</scope>
</reference>
<feature type="domain" description="Cadherin" evidence="14">
    <location>
        <begin position="4"/>
        <end position="91"/>
    </location>
</feature>
<keyword evidence="3" id="KW-0245">EGF-like domain</keyword>
<dbReference type="OMA" id="YELWLEA"/>
<dbReference type="PRINTS" id="PR00205">
    <property type="entry name" value="CADHERIN"/>
</dbReference>
<dbReference type="GO" id="GO:0005886">
    <property type="term" value="C:plasma membrane"/>
    <property type="evidence" value="ECO:0007669"/>
    <property type="project" value="UniProtKB-SubCell"/>
</dbReference>
<organism evidence="15 16">
    <name type="scientific">Cynoglossus semilaevis</name>
    <name type="common">Tongue sole</name>
    <dbReference type="NCBI Taxonomy" id="244447"/>
    <lineage>
        <taxon>Eukaryota</taxon>
        <taxon>Metazoa</taxon>
        <taxon>Chordata</taxon>
        <taxon>Craniata</taxon>
        <taxon>Vertebrata</taxon>
        <taxon>Euteleostomi</taxon>
        <taxon>Actinopterygii</taxon>
        <taxon>Neopterygii</taxon>
        <taxon>Teleostei</taxon>
        <taxon>Neoteleostei</taxon>
        <taxon>Acanthomorphata</taxon>
        <taxon>Carangaria</taxon>
        <taxon>Pleuronectiformes</taxon>
        <taxon>Pleuronectoidei</taxon>
        <taxon>Cynoglossidae</taxon>
        <taxon>Cynoglossinae</taxon>
        <taxon>Cynoglossus</taxon>
    </lineage>
</organism>
<keyword evidence="12" id="KW-0325">Glycoprotein</keyword>
<dbReference type="InParanoid" id="A0A3P8V8C8"/>
<evidence type="ECO:0000256" key="12">
    <source>
        <dbReference type="ARBA" id="ARBA00023180"/>
    </source>
</evidence>
<keyword evidence="6" id="KW-0677">Repeat</keyword>
<evidence type="ECO:0000256" key="6">
    <source>
        <dbReference type="ARBA" id="ARBA00022737"/>
    </source>
</evidence>
<dbReference type="PANTHER" id="PTHR24026:SF126">
    <property type="entry name" value="PROTOCADHERIN FAT 4"/>
    <property type="match status" value="1"/>
</dbReference>
<dbReference type="InterPro" id="IPR002126">
    <property type="entry name" value="Cadherin-like_dom"/>
</dbReference>
<dbReference type="InterPro" id="IPR015919">
    <property type="entry name" value="Cadherin-like_sf"/>
</dbReference>
<comment type="subcellular location">
    <subcellularLocation>
        <location evidence="1">Cell membrane</location>
        <topology evidence="1">Single-pass membrane protein</topology>
    </subcellularLocation>
</comment>
<keyword evidence="2" id="KW-1003">Cell membrane</keyword>
<keyword evidence="10" id="KW-0472">Membrane</keyword>
<evidence type="ECO:0000256" key="3">
    <source>
        <dbReference type="ARBA" id="ARBA00022536"/>
    </source>
</evidence>